<dbReference type="EMBL" id="JBHSOW010000098">
    <property type="protein sequence ID" value="MFC5652497.1"/>
    <property type="molecule type" value="Genomic_DNA"/>
</dbReference>
<dbReference type="InterPro" id="IPR024087">
    <property type="entry name" value="Creatininase-like_sf"/>
</dbReference>
<name>A0ABW0W2W1_9BACL</name>
<evidence type="ECO:0000256" key="1">
    <source>
        <dbReference type="ARBA" id="ARBA00001947"/>
    </source>
</evidence>
<dbReference type="Pfam" id="PF02633">
    <property type="entry name" value="Creatininase"/>
    <property type="match status" value="1"/>
</dbReference>
<protein>
    <submittedName>
        <fullName evidence="6">Creatininase family protein</fullName>
    </submittedName>
</protein>
<gene>
    <name evidence="6" type="ORF">ACFPYJ_25940</name>
</gene>
<dbReference type="Proteomes" id="UP001596047">
    <property type="component" value="Unassembled WGS sequence"/>
</dbReference>
<dbReference type="PANTHER" id="PTHR35005:SF1">
    <property type="entry name" value="2-AMINO-5-FORMYLAMINO-6-RIBOSYLAMINOPYRIMIDIN-4(3H)-ONE 5'-MONOPHOSPHATE DEFORMYLASE"/>
    <property type="match status" value="1"/>
</dbReference>
<evidence type="ECO:0000256" key="3">
    <source>
        <dbReference type="ARBA" id="ARBA00022801"/>
    </source>
</evidence>
<accession>A0ABW0W2W1</accession>
<dbReference type="Gene3D" id="3.40.50.10310">
    <property type="entry name" value="Creatininase"/>
    <property type="match status" value="1"/>
</dbReference>
<evidence type="ECO:0000256" key="2">
    <source>
        <dbReference type="ARBA" id="ARBA00022723"/>
    </source>
</evidence>
<comment type="cofactor">
    <cofactor evidence="1">
        <name>Zn(2+)</name>
        <dbReference type="ChEBI" id="CHEBI:29105"/>
    </cofactor>
</comment>
<keyword evidence="3" id="KW-0378">Hydrolase</keyword>
<keyword evidence="4" id="KW-0862">Zinc</keyword>
<keyword evidence="2" id="KW-0479">Metal-binding</keyword>
<dbReference type="PANTHER" id="PTHR35005">
    <property type="entry name" value="3-DEHYDRO-SCYLLO-INOSOSE HYDROLASE"/>
    <property type="match status" value="1"/>
</dbReference>
<dbReference type="RefSeq" id="WP_379191139.1">
    <property type="nucleotide sequence ID" value="NZ_JBHSOW010000098.1"/>
</dbReference>
<evidence type="ECO:0000313" key="6">
    <source>
        <dbReference type="EMBL" id="MFC5652497.1"/>
    </source>
</evidence>
<comment type="caution">
    <text evidence="6">The sequence shown here is derived from an EMBL/GenBank/DDBJ whole genome shotgun (WGS) entry which is preliminary data.</text>
</comment>
<evidence type="ECO:0000313" key="7">
    <source>
        <dbReference type="Proteomes" id="UP001596047"/>
    </source>
</evidence>
<organism evidence="6 7">
    <name type="scientific">Paenibacillus solisilvae</name>
    <dbReference type="NCBI Taxonomy" id="2486751"/>
    <lineage>
        <taxon>Bacteria</taxon>
        <taxon>Bacillati</taxon>
        <taxon>Bacillota</taxon>
        <taxon>Bacilli</taxon>
        <taxon>Bacillales</taxon>
        <taxon>Paenibacillaceae</taxon>
        <taxon>Paenibacillus</taxon>
    </lineage>
</organism>
<evidence type="ECO:0000256" key="4">
    <source>
        <dbReference type="ARBA" id="ARBA00022833"/>
    </source>
</evidence>
<dbReference type="SUPFAM" id="SSF102215">
    <property type="entry name" value="Creatininase"/>
    <property type="match status" value="1"/>
</dbReference>
<sequence>MEKKYRYEEMMPAEFLKSVERMPVFIVPTGLLEWHGDHLPLGLDALKAHAICLKIAEKLGGGIVLPPNYYGRPGYSRYAGTLTFSEALMNLLFTELCDQLRKVGAQVIALITGHYGPCQVNFLKNFAYNYMTEYPGVTLIAKPEYEGVTINGEVPADHAGKWETSMFMYLHSELTHMENYRLDTPIRKIYDNPPNDWYKEEALWTWKDDLTKSASIELGKQCVDAITNSISTEILTALNQKEGGQ</sequence>
<comment type="similarity">
    <text evidence="5">Belongs to the creatininase superfamily.</text>
</comment>
<proteinExistence type="inferred from homology"/>
<dbReference type="InterPro" id="IPR003785">
    <property type="entry name" value="Creatininase/forma_Hydrolase"/>
</dbReference>
<evidence type="ECO:0000256" key="5">
    <source>
        <dbReference type="ARBA" id="ARBA00024029"/>
    </source>
</evidence>
<keyword evidence="7" id="KW-1185">Reference proteome</keyword>
<reference evidence="7" key="1">
    <citation type="journal article" date="2019" name="Int. J. Syst. Evol. Microbiol.">
        <title>The Global Catalogue of Microorganisms (GCM) 10K type strain sequencing project: providing services to taxonomists for standard genome sequencing and annotation.</title>
        <authorList>
            <consortium name="The Broad Institute Genomics Platform"/>
            <consortium name="The Broad Institute Genome Sequencing Center for Infectious Disease"/>
            <person name="Wu L."/>
            <person name="Ma J."/>
        </authorList>
    </citation>
    <scope>NUCLEOTIDE SEQUENCE [LARGE SCALE GENOMIC DNA]</scope>
    <source>
        <strain evidence="7">CGMCC 1.3240</strain>
    </source>
</reference>